<organism evidence="1">
    <name type="scientific">freshwater metagenome</name>
    <dbReference type="NCBI Taxonomy" id="449393"/>
    <lineage>
        <taxon>unclassified sequences</taxon>
        <taxon>metagenomes</taxon>
        <taxon>ecological metagenomes</taxon>
    </lineage>
</organism>
<dbReference type="AlphaFoldDB" id="A0A6J6T085"/>
<dbReference type="EMBL" id="CAEZYV010000102">
    <property type="protein sequence ID" value="CAB4739859.1"/>
    <property type="molecule type" value="Genomic_DNA"/>
</dbReference>
<reference evidence="1" key="1">
    <citation type="submission" date="2020-05" db="EMBL/GenBank/DDBJ databases">
        <authorList>
            <person name="Chiriac C."/>
            <person name="Salcher M."/>
            <person name="Ghai R."/>
            <person name="Kavagutti S V."/>
        </authorList>
    </citation>
    <scope>NUCLEOTIDE SEQUENCE</scope>
</reference>
<gene>
    <name evidence="1" type="ORF">UFOPK2788_00716</name>
</gene>
<sequence length="61" mass="6523">MLTIIAPRITRAITVIASGPGRFGRIGFWGPVEPENGLPGNENELMSILYLVEKPGQTVGS</sequence>
<protein>
    <submittedName>
        <fullName evidence="1">Unannotated protein</fullName>
    </submittedName>
</protein>
<name>A0A6J6T085_9ZZZZ</name>
<evidence type="ECO:0000313" key="1">
    <source>
        <dbReference type="EMBL" id="CAB4739859.1"/>
    </source>
</evidence>
<accession>A0A6J6T085</accession>
<proteinExistence type="predicted"/>